<dbReference type="AlphaFoldDB" id="A0A2G2WRR7"/>
<organism evidence="1 2">
    <name type="scientific">Capsicum baccatum</name>
    <name type="common">Peruvian pepper</name>
    <dbReference type="NCBI Taxonomy" id="33114"/>
    <lineage>
        <taxon>Eukaryota</taxon>
        <taxon>Viridiplantae</taxon>
        <taxon>Streptophyta</taxon>
        <taxon>Embryophyta</taxon>
        <taxon>Tracheophyta</taxon>
        <taxon>Spermatophyta</taxon>
        <taxon>Magnoliopsida</taxon>
        <taxon>eudicotyledons</taxon>
        <taxon>Gunneridae</taxon>
        <taxon>Pentapetalae</taxon>
        <taxon>asterids</taxon>
        <taxon>lamiids</taxon>
        <taxon>Solanales</taxon>
        <taxon>Solanaceae</taxon>
        <taxon>Solanoideae</taxon>
        <taxon>Capsiceae</taxon>
        <taxon>Capsicum</taxon>
    </lineage>
</organism>
<evidence type="ECO:0000313" key="2">
    <source>
        <dbReference type="Proteomes" id="UP000224567"/>
    </source>
</evidence>
<evidence type="ECO:0008006" key="3">
    <source>
        <dbReference type="Google" id="ProtNLM"/>
    </source>
</evidence>
<dbReference type="Proteomes" id="UP000224567">
    <property type="component" value="Unassembled WGS sequence"/>
</dbReference>
<gene>
    <name evidence="1" type="ORF">CQW23_12141</name>
</gene>
<sequence length="155" mass="17961">MDQMRSEKMTFIQFIIPVESAHHAITYLGQLGLLQFRDNRYLQCIEDFRQTLPEDRRDLSLSQEQNERMHAVGGLSRYGLTQRTFRKFHSELEGLSSFQDDESSDTILALKQQIAELSKEANISQARERQRDIQYSGMKAQFDALLESGDSPLSR</sequence>
<comment type="caution">
    <text evidence="1">The sequence shown here is derived from an EMBL/GenBank/DDBJ whole genome shotgun (WGS) entry which is preliminary data.</text>
</comment>
<protein>
    <recommendedName>
        <fullName evidence="3">V-type proton ATPase subunit a</fullName>
    </recommendedName>
</protein>
<dbReference type="OrthoDB" id="1692590at2759"/>
<accession>A0A2G2WRR7</accession>
<name>A0A2G2WRR7_CAPBA</name>
<dbReference type="EMBL" id="MLFT02000005">
    <property type="protein sequence ID" value="PHT47933.1"/>
    <property type="molecule type" value="Genomic_DNA"/>
</dbReference>
<keyword evidence="2" id="KW-1185">Reference proteome</keyword>
<reference evidence="1 2" key="1">
    <citation type="journal article" date="2017" name="Genome Biol.">
        <title>New reference genome sequences of hot pepper reveal the massive evolution of plant disease-resistance genes by retroduplication.</title>
        <authorList>
            <person name="Kim S."/>
            <person name="Park J."/>
            <person name="Yeom S.I."/>
            <person name="Kim Y.M."/>
            <person name="Seo E."/>
            <person name="Kim K.T."/>
            <person name="Kim M.S."/>
            <person name="Lee J.M."/>
            <person name="Cheong K."/>
            <person name="Shin H.S."/>
            <person name="Kim S.B."/>
            <person name="Han K."/>
            <person name="Lee J."/>
            <person name="Park M."/>
            <person name="Lee H.A."/>
            <person name="Lee H.Y."/>
            <person name="Lee Y."/>
            <person name="Oh S."/>
            <person name="Lee J.H."/>
            <person name="Choi E."/>
            <person name="Choi E."/>
            <person name="Lee S.E."/>
            <person name="Jeon J."/>
            <person name="Kim H."/>
            <person name="Choi G."/>
            <person name="Song H."/>
            <person name="Lee J."/>
            <person name="Lee S.C."/>
            <person name="Kwon J.K."/>
            <person name="Lee H.Y."/>
            <person name="Koo N."/>
            <person name="Hong Y."/>
            <person name="Kim R.W."/>
            <person name="Kang W.H."/>
            <person name="Huh J.H."/>
            <person name="Kang B.C."/>
            <person name="Yang T.J."/>
            <person name="Lee Y.H."/>
            <person name="Bennetzen J.L."/>
            <person name="Choi D."/>
        </authorList>
    </citation>
    <scope>NUCLEOTIDE SEQUENCE [LARGE SCALE GENOMIC DNA]</scope>
    <source>
        <strain evidence="2">cv. PBC81</strain>
    </source>
</reference>
<dbReference type="STRING" id="33114.A0A2G2WRR7"/>
<reference evidence="2" key="2">
    <citation type="journal article" date="2017" name="J. Anim. Genet.">
        <title>Multiple reference genome sequences of hot pepper reveal the massive evolution of plant disease resistance genes by retroduplication.</title>
        <authorList>
            <person name="Kim S."/>
            <person name="Park J."/>
            <person name="Yeom S.-I."/>
            <person name="Kim Y.-M."/>
            <person name="Seo E."/>
            <person name="Kim K.-T."/>
            <person name="Kim M.-S."/>
            <person name="Lee J.M."/>
            <person name="Cheong K."/>
            <person name="Shin H.-S."/>
            <person name="Kim S.-B."/>
            <person name="Han K."/>
            <person name="Lee J."/>
            <person name="Park M."/>
            <person name="Lee H.-A."/>
            <person name="Lee H.-Y."/>
            <person name="Lee Y."/>
            <person name="Oh S."/>
            <person name="Lee J.H."/>
            <person name="Choi E."/>
            <person name="Choi E."/>
            <person name="Lee S.E."/>
            <person name="Jeon J."/>
            <person name="Kim H."/>
            <person name="Choi G."/>
            <person name="Song H."/>
            <person name="Lee J."/>
            <person name="Lee S.-C."/>
            <person name="Kwon J.-K."/>
            <person name="Lee H.-Y."/>
            <person name="Koo N."/>
            <person name="Hong Y."/>
            <person name="Kim R.W."/>
            <person name="Kang W.-H."/>
            <person name="Huh J.H."/>
            <person name="Kang B.-C."/>
            <person name="Yang T.-J."/>
            <person name="Lee Y.-H."/>
            <person name="Bennetzen J.L."/>
            <person name="Choi D."/>
        </authorList>
    </citation>
    <scope>NUCLEOTIDE SEQUENCE [LARGE SCALE GENOMIC DNA]</scope>
    <source>
        <strain evidence="2">cv. PBC81</strain>
    </source>
</reference>
<proteinExistence type="predicted"/>
<evidence type="ECO:0000313" key="1">
    <source>
        <dbReference type="EMBL" id="PHT47933.1"/>
    </source>
</evidence>